<reference evidence="2" key="1">
    <citation type="journal article" date="2017" name="Science">
        <title>Giant viruses with an expanded complement of translation system components.</title>
        <authorList>
            <person name="Schulz F."/>
            <person name="Yutin N."/>
            <person name="Ivanova N.N."/>
            <person name="Ortega D.R."/>
            <person name="Lee T.K."/>
            <person name="Vierheilig J."/>
            <person name="Daims H."/>
            <person name="Horn M."/>
            <person name="Wagner M."/>
            <person name="Jensen G.J."/>
            <person name="Kyrpides N.C."/>
            <person name="Koonin E.V."/>
            <person name="Woyke T."/>
        </authorList>
    </citation>
    <scope>NUCLEOTIDE SEQUENCE</scope>
    <source>
        <strain evidence="2">KNV1</strain>
    </source>
</reference>
<evidence type="ECO:0000313" key="2">
    <source>
        <dbReference type="EMBL" id="ARF11953.1"/>
    </source>
</evidence>
<sequence length="456" mass="54646">MDPITLDDLPRELIDVLLDKLDNQSWLNLQHTNKYYYNILPIKLKYTKLKQIQIDQSDKLKWIEHNGQKYYYTSQTSANFIQYPNLNFNVYIHCNGCSASIGIGNKDNHKLHLLDNHLVKCNKNKSFICQHCDVPINHYDSLQRVDYNKTSIYHKTDNGVCLFSMVQCKYCDKQLYNYEKEYHEISCKELDKECNLCHLTMKNKDYFDHLKICKERVINCTCCNKSYRPEYFEEYKNHYNQCQVPCKHCNCLIPTKYIFKHVRNCTEKKTQCNHCGLIYRKYHEKDIQDHVARCDITCKQCNKPNYTNDLTLVRQQYPLSRFPCQYCQMAPATMVCHMSYIQFNCLKIEIENQSTYKMYYEEHIKGYETIKDIHLRRCIEQCVRCHELFDSETNNTHGLLCQKVCRQCNTEYNPVIIHDHTYDHMYSKHLNTCIRCKKRYGKNHKDKCKYCTCGDK</sequence>
<name>A0A1V0SJR1_9VIRU</name>
<evidence type="ECO:0000259" key="1">
    <source>
        <dbReference type="PROSITE" id="PS50181"/>
    </source>
</evidence>
<feature type="domain" description="F-box" evidence="1">
    <location>
        <begin position="3"/>
        <end position="49"/>
    </location>
</feature>
<dbReference type="InterPro" id="IPR001810">
    <property type="entry name" value="F-box_dom"/>
</dbReference>
<accession>A0A1V0SJR1</accession>
<organism evidence="2">
    <name type="scientific">Klosneuvirus KNV1</name>
    <dbReference type="NCBI Taxonomy" id="1977640"/>
    <lineage>
        <taxon>Viruses</taxon>
        <taxon>Varidnaviria</taxon>
        <taxon>Bamfordvirae</taxon>
        <taxon>Nucleocytoviricota</taxon>
        <taxon>Megaviricetes</taxon>
        <taxon>Imitervirales</taxon>
        <taxon>Mimiviridae</taxon>
        <taxon>Klosneuvirinae</taxon>
        <taxon>Klosneuvirus</taxon>
    </lineage>
</organism>
<dbReference type="EMBL" id="KY684110">
    <property type="protein sequence ID" value="ARF11953.1"/>
    <property type="molecule type" value="Genomic_DNA"/>
</dbReference>
<protein>
    <recommendedName>
        <fullName evidence="1">F-box domain-containing protein</fullName>
    </recommendedName>
</protein>
<dbReference type="PROSITE" id="PS50181">
    <property type="entry name" value="FBOX"/>
    <property type="match status" value="1"/>
</dbReference>
<gene>
    <name evidence="2" type="ORF">Klosneuvirus_3_88</name>
</gene>
<proteinExistence type="predicted"/>